<evidence type="ECO:0000256" key="1">
    <source>
        <dbReference type="ARBA" id="ARBA00004651"/>
    </source>
</evidence>
<dbReference type="GO" id="GO:0005886">
    <property type="term" value="C:plasma membrane"/>
    <property type="evidence" value="ECO:0007669"/>
    <property type="project" value="UniProtKB-SubCell"/>
</dbReference>
<keyword evidence="2 7" id="KW-0813">Transport</keyword>
<dbReference type="AlphaFoldDB" id="A0A420E7H5"/>
<feature type="transmembrane region" description="Helical" evidence="7">
    <location>
        <begin position="100"/>
        <end position="124"/>
    </location>
</feature>
<name>A0A420E7H5_9ALTE</name>
<evidence type="ECO:0000256" key="6">
    <source>
        <dbReference type="ARBA" id="ARBA00023136"/>
    </source>
</evidence>
<gene>
    <name evidence="9" type="ORF">DBZ36_17065</name>
</gene>
<evidence type="ECO:0000259" key="8">
    <source>
        <dbReference type="Pfam" id="PF04290"/>
    </source>
</evidence>
<comment type="function">
    <text evidence="7">Part of the tripartite ATP-independent periplasmic (TRAP) transport system.</text>
</comment>
<dbReference type="GO" id="GO:0022857">
    <property type="term" value="F:transmembrane transporter activity"/>
    <property type="evidence" value="ECO:0007669"/>
    <property type="project" value="UniProtKB-UniRule"/>
</dbReference>
<dbReference type="Proteomes" id="UP000286482">
    <property type="component" value="Unassembled WGS sequence"/>
</dbReference>
<evidence type="ECO:0000256" key="3">
    <source>
        <dbReference type="ARBA" id="ARBA00022475"/>
    </source>
</evidence>
<keyword evidence="5 7" id="KW-1133">Transmembrane helix</keyword>
<protein>
    <recommendedName>
        <fullName evidence="7">TRAP transporter small permease protein</fullName>
    </recommendedName>
</protein>
<dbReference type="InterPro" id="IPR055348">
    <property type="entry name" value="DctQ"/>
</dbReference>
<reference evidence="9 10" key="1">
    <citation type="submission" date="2018-09" db="EMBL/GenBank/DDBJ databases">
        <authorList>
            <person name="Wang Z."/>
        </authorList>
    </citation>
    <scope>NUCLEOTIDE SEQUENCE [LARGE SCALE GENOMIC DNA]</scope>
    <source>
        <strain evidence="9 10">ALS 81</strain>
    </source>
</reference>
<feature type="transmembrane region" description="Helical" evidence="7">
    <location>
        <begin position="144"/>
        <end position="168"/>
    </location>
</feature>
<comment type="similarity">
    <text evidence="7">Belongs to the TRAP transporter small permease family.</text>
</comment>
<comment type="subunit">
    <text evidence="7">The complex comprises the extracytoplasmic solute receptor protein and the two transmembrane proteins.</text>
</comment>
<keyword evidence="6 7" id="KW-0472">Membrane</keyword>
<evidence type="ECO:0000313" key="9">
    <source>
        <dbReference type="EMBL" id="RKF14365.1"/>
    </source>
</evidence>
<organism evidence="9 10">
    <name type="scientific">Alginatibacterium sediminis</name>
    <dbReference type="NCBI Taxonomy" id="2164068"/>
    <lineage>
        <taxon>Bacteria</taxon>
        <taxon>Pseudomonadati</taxon>
        <taxon>Pseudomonadota</taxon>
        <taxon>Gammaproteobacteria</taxon>
        <taxon>Alteromonadales</taxon>
        <taxon>Alteromonadaceae</taxon>
        <taxon>Alginatibacterium</taxon>
    </lineage>
</organism>
<feature type="domain" description="Tripartite ATP-independent periplasmic transporters DctQ component" evidence="8">
    <location>
        <begin position="34"/>
        <end position="167"/>
    </location>
</feature>
<feature type="transmembrane region" description="Helical" evidence="7">
    <location>
        <begin position="58"/>
        <end position="79"/>
    </location>
</feature>
<comment type="caution">
    <text evidence="9">The sequence shown here is derived from an EMBL/GenBank/DDBJ whole genome shotgun (WGS) entry which is preliminary data.</text>
</comment>
<proteinExistence type="inferred from homology"/>
<dbReference type="EMBL" id="RAQO01000009">
    <property type="protein sequence ID" value="RKF14365.1"/>
    <property type="molecule type" value="Genomic_DNA"/>
</dbReference>
<sequence>MESLFVRAVSQVARAANALAMAANTLGTLMVLVLVMVVDYDVIARGAFNKPFMGAVEVVQFSMVLIVFLQLPDVVRVNRLTRSDGFLALMKPRFPNLTMWLRRFIDAVSATLMVMIAIAIWPEFLEMYETKDYFGVPGVFVAPWWPIKLTIFLSAVLCSILFICKVILASNGISLIRMNEMKDNNSKAETKP</sequence>
<evidence type="ECO:0000256" key="4">
    <source>
        <dbReference type="ARBA" id="ARBA00022692"/>
    </source>
</evidence>
<dbReference type="OrthoDB" id="4250245at2"/>
<evidence type="ECO:0000256" key="5">
    <source>
        <dbReference type="ARBA" id="ARBA00022989"/>
    </source>
</evidence>
<evidence type="ECO:0000256" key="2">
    <source>
        <dbReference type="ARBA" id="ARBA00022448"/>
    </source>
</evidence>
<feature type="transmembrane region" description="Helical" evidence="7">
    <location>
        <begin position="12"/>
        <end position="38"/>
    </location>
</feature>
<evidence type="ECO:0000313" key="10">
    <source>
        <dbReference type="Proteomes" id="UP000286482"/>
    </source>
</evidence>
<keyword evidence="7" id="KW-0997">Cell inner membrane</keyword>
<dbReference type="RefSeq" id="WP_120356176.1">
    <property type="nucleotide sequence ID" value="NZ_RAQO01000009.1"/>
</dbReference>
<keyword evidence="3" id="KW-1003">Cell membrane</keyword>
<keyword evidence="4 7" id="KW-0812">Transmembrane</keyword>
<keyword evidence="10" id="KW-1185">Reference proteome</keyword>
<dbReference type="Pfam" id="PF04290">
    <property type="entry name" value="DctQ"/>
    <property type="match status" value="1"/>
</dbReference>
<comment type="subcellular location">
    <subcellularLocation>
        <location evidence="7">Cell inner membrane</location>
        <topology evidence="7">Multi-pass membrane protein</topology>
    </subcellularLocation>
    <subcellularLocation>
        <location evidence="1">Cell membrane</location>
        <topology evidence="1">Multi-pass membrane protein</topology>
    </subcellularLocation>
</comment>
<evidence type="ECO:0000256" key="7">
    <source>
        <dbReference type="RuleBase" id="RU369079"/>
    </source>
</evidence>
<accession>A0A420E7H5</accession>